<name>A0A9D7DZM0_9PROT</name>
<dbReference type="InterPro" id="IPR017703">
    <property type="entry name" value="YgfZ/GCV_T_CS"/>
</dbReference>
<dbReference type="InterPro" id="IPR029043">
    <property type="entry name" value="GcvT/YgfZ_C"/>
</dbReference>
<dbReference type="InterPro" id="IPR045179">
    <property type="entry name" value="YgfZ/GcvT"/>
</dbReference>
<reference evidence="2" key="1">
    <citation type="submission" date="2020-10" db="EMBL/GenBank/DDBJ databases">
        <title>Connecting structure to function with the recovery of over 1000 high-quality activated sludge metagenome-assembled genomes encoding full-length rRNA genes using long-read sequencing.</title>
        <authorList>
            <person name="Singleton C.M."/>
            <person name="Petriglieri F."/>
            <person name="Kristensen J.M."/>
            <person name="Kirkegaard R.H."/>
            <person name="Michaelsen T.Y."/>
            <person name="Andersen M.H."/>
            <person name="Karst S.M."/>
            <person name="Dueholm M.S."/>
            <person name="Nielsen P.H."/>
            <person name="Albertsen M."/>
        </authorList>
    </citation>
    <scope>NUCLEOTIDE SEQUENCE</scope>
    <source>
        <strain evidence="2">Bjer_18-Q3-R1-45_BAT3C.347</strain>
    </source>
</reference>
<feature type="domain" description="GCVT N-terminal" evidence="1">
    <location>
        <begin position="29"/>
        <end position="150"/>
    </location>
</feature>
<organism evidence="2 3">
    <name type="scientific">Candidatus Methylophosphatis roskildensis</name>
    <dbReference type="NCBI Taxonomy" id="2899263"/>
    <lineage>
        <taxon>Bacteria</taxon>
        <taxon>Pseudomonadati</taxon>
        <taxon>Pseudomonadota</taxon>
        <taxon>Betaproteobacteria</taxon>
        <taxon>Nitrosomonadales</taxon>
        <taxon>Sterolibacteriaceae</taxon>
        <taxon>Candidatus Methylophosphatis</taxon>
    </lineage>
</organism>
<dbReference type="PANTHER" id="PTHR22602:SF0">
    <property type="entry name" value="TRANSFERASE CAF17, MITOCHONDRIAL-RELATED"/>
    <property type="match status" value="1"/>
</dbReference>
<dbReference type="InterPro" id="IPR006222">
    <property type="entry name" value="GCVT_N"/>
</dbReference>
<evidence type="ECO:0000259" key="1">
    <source>
        <dbReference type="Pfam" id="PF01571"/>
    </source>
</evidence>
<dbReference type="EMBL" id="JADJEV010000004">
    <property type="protein sequence ID" value="MBK6973830.1"/>
    <property type="molecule type" value="Genomic_DNA"/>
</dbReference>
<dbReference type="Pfam" id="PF01571">
    <property type="entry name" value="GCV_T"/>
    <property type="match status" value="1"/>
</dbReference>
<dbReference type="GO" id="GO:0016226">
    <property type="term" value="P:iron-sulfur cluster assembly"/>
    <property type="evidence" value="ECO:0007669"/>
    <property type="project" value="TreeGrafter"/>
</dbReference>
<dbReference type="PANTHER" id="PTHR22602">
    <property type="entry name" value="TRANSFERASE CAF17, MITOCHONDRIAL-RELATED"/>
    <property type="match status" value="1"/>
</dbReference>
<dbReference type="Proteomes" id="UP000807785">
    <property type="component" value="Unassembled WGS sequence"/>
</dbReference>
<sequence>MNPAYAPWLGMAGANFDGETLLSFGHPTQELSAGESGSVIVPLVHLGLIRVTGEDAAVFLHNLFSNDVKGLTADTARLNSFCTAKGRMLASFLTWREAGGDVLLQPAADVTAGLHKKLSMYVLRARAKLIDASAELCQFGLAGPQATNALLAGGLPAPEAPLAVAHAGDATVIRLDASRLILVLPAPAAAERFAALVAAGLQPAGTSVWQSRDIGAGWPLITGVTQEEFVPQMANFELLGGVSFNKGCYPGQEIVARTQYLGKLKKRMYRAFVASSERPAAGTDLYSPDVGEQSCGKVVTAAPQAAGGYEILAVMQMSSHEGNDVHLGAPGGPKIEFRPLPYAVV</sequence>
<dbReference type="NCBIfam" id="TIGR03317">
    <property type="entry name" value="ygfZ_signature"/>
    <property type="match status" value="1"/>
</dbReference>
<accession>A0A9D7DZM0</accession>
<comment type="caution">
    <text evidence="2">The sequence shown here is derived from an EMBL/GenBank/DDBJ whole genome shotgun (WGS) entry which is preliminary data.</text>
</comment>
<protein>
    <submittedName>
        <fullName evidence="2">Folate-binding protein YgfZ</fullName>
    </submittedName>
</protein>
<dbReference type="PIRSF" id="PIRSF006487">
    <property type="entry name" value="GcvT"/>
    <property type="match status" value="1"/>
</dbReference>
<dbReference type="Gene3D" id="3.30.70.1630">
    <property type="match status" value="1"/>
</dbReference>
<evidence type="ECO:0000313" key="3">
    <source>
        <dbReference type="Proteomes" id="UP000807785"/>
    </source>
</evidence>
<dbReference type="SUPFAM" id="SSF103025">
    <property type="entry name" value="Folate-binding domain"/>
    <property type="match status" value="1"/>
</dbReference>
<proteinExistence type="predicted"/>
<dbReference type="Gene3D" id="3.30.70.1400">
    <property type="entry name" value="Aminomethyltransferase beta-barrel domains"/>
    <property type="match status" value="1"/>
</dbReference>
<dbReference type="SUPFAM" id="SSF101790">
    <property type="entry name" value="Aminomethyltransferase beta-barrel domain"/>
    <property type="match status" value="1"/>
</dbReference>
<dbReference type="Gene3D" id="2.40.30.160">
    <property type="match status" value="1"/>
</dbReference>
<gene>
    <name evidence="2" type="ORF">IPH26_13150</name>
</gene>
<dbReference type="AlphaFoldDB" id="A0A9D7DZM0"/>
<evidence type="ECO:0000313" key="2">
    <source>
        <dbReference type="EMBL" id="MBK6973830.1"/>
    </source>
</evidence>